<feature type="non-terminal residue" evidence="2">
    <location>
        <position position="34"/>
    </location>
</feature>
<keyword evidence="3" id="KW-1185">Reference proteome</keyword>
<name>A0A1R1XPE3_9FUNG</name>
<gene>
    <name evidence="2" type="ORF">AYI69_g7828</name>
</gene>
<reference evidence="3" key="1">
    <citation type="submission" date="2017-01" db="EMBL/GenBank/DDBJ databases">
        <authorList>
            <person name="Wang Y."/>
            <person name="White M."/>
            <person name="Kvist S."/>
            <person name="Moncalvo J.-M."/>
        </authorList>
    </citation>
    <scope>NUCLEOTIDE SEQUENCE [LARGE SCALE GENOMIC DNA]</scope>
    <source>
        <strain evidence="3">ID-206-W2</strain>
    </source>
</reference>
<dbReference type="Proteomes" id="UP000187429">
    <property type="component" value="Unassembled WGS sequence"/>
</dbReference>
<proteinExistence type="predicted"/>
<accession>A0A1R1XPE3</accession>
<feature type="region of interest" description="Disordered" evidence="1">
    <location>
        <begin position="1"/>
        <end position="34"/>
    </location>
</feature>
<protein>
    <submittedName>
        <fullName evidence="2">Uncharacterized protein</fullName>
    </submittedName>
</protein>
<feature type="compositionally biased region" description="Polar residues" evidence="1">
    <location>
        <begin position="16"/>
        <end position="34"/>
    </location>
</feature>
<comment type="caution">
    <text evidence="2">The sequence shown here is derived from an EMBL/GenBank/DDBJ whole genome shotgun (WGS) entry which is preliminary data.</text>
</comment>
<evidence type="ECO:0000313" key="2">
    <source>
        <dbReference type="EMBL" id="OMJ16483.1"/>
    </source>
</evidence>
<evidence type="ECO:0000256" key="1">
    <source>
        <dbReference type="SAM" id="MobiDB-lite"/>
    </source>
</evidence>
<dbReference type="AlphaFoldDB" id="A0A1R1XPE3"/>
<dbReference type="EMBL" id="LSSM01003880">
    <property type="protein sequence ID" value="OMJ16483.1"/>
    <property type="molecule type" value="Genomic_DNA"/>
</dbReference>
<evidence type="ECO:0000313" key="3">
    <source>
        <dbReference type="Proteomes" id="UP000187429"/>
    </source>
</evidence>
<sequence>MMSKLFPENDIEKTDATSAPELNSHTENPTARTG</sequence>
<organism evidence="2 3">
    <name type="scientific">Smittium culicis</name>
    <dbReference type="NCBI Taxonomy" id="133412"/>
    <lineage>
        <taxon>Eukaryota</taxon>
        <taxon>Fungi</taxon>
        <taxon>Fungi incertae sedis</taxon>
        <taxon>Zoopagomycota</taxon>
        <taxon>Kickxellomycotina</taxon>
        <taxon>Harpellomycetes</taxon>
        <taxon>Harpellales</taxon>
        <taxon>Legeriomycetaceae</taxon>
        <taxon>Smittium</taxon>
    </lineage>
</organism>